<dbReference type="PANTHER" id="PTHR36408:SF1">
    <property type="entry name" value="TRANSMEMBRANE PROTEIN"/>
    <property type="match status" value="1"/>
</dbReference>
<organism evidence="3 4">
    <name type="scientific">Zingiber officinale</name>
    <name type="common">Ginger</name>
    <name type="synonym">Amomum zingiber</name>
    <dbReference type="NCBI Taxonomy" id="94328"/>
    <lineage>
        <taxon>Eukaryota</taxon>
        <taxon>Viridiplantae</taxon>
        <taxon>Streptophyta</taxon>
        <taxon>Embryophyta</taxon>
        <taxon>Tracheophyta</taxon>
        <taxon>Spermatophyta</taxon>
        <taxon>Magnoliopsida</taxon>
        <taxon>Liliopsida</taxon>
        <taxon>Zingiberales</taxon>
        <taxon>Zingiberaceae</taxon>
        <taxon>Zingiber</taxon>
    </lineage>
</organism>
<dbReference type="Proteomes" id="UP000734854">
    <property type="component" value="Unassembled WGS sequence"/>
</dbReference>
<protein>
    <submittedName>
        <fullName evidence="3">Uncharacterized protein</fullName>
    </submittedName>
</protein>
<feature type="compositionally biased region" description="Basic and acidic residues" evidence="1">
    <location>
        <begin position="287"/>
        <end position="302"/>
    </location>
</feature>
<feature type="region of interest" description="Disordered" evidence="1">
    <location>
        <begin position="271"/>
        <end position="302"/>
    </location>
</feature>
<keyword evidence="4" id="KW-1185">Reference proteome</keyword>
<comment type="caution">
    <text evidence="3">The sequence shown here is derived from an EMBL/GenBank/DDBJ whole genome shotgun (WGS) entry which is preliminary data.</text>
</comment>
<dbReference type="PANTHER" id="PTHR36408">
    <property type="entry name" value="TRANSMEMBRANE PROTEIN"/>
    <property type="match status" value="1"/>
</dbReference>
<dbReference type="OrthoDB" id="2020732at2759"/>
<feature type="transmembrane region" description="Helical" evidence="2">
    <location>
        <begin position="88"/>
        <end position="109"/>
    </location>
</feature>
<sequence length="302" mass="33404">MSIATTALTRLDRLSPLPACPCRARFATPVSFSLLFSRDRHLLPLQQATPTHASADAYRWRIGAAFPGDAIAGNPSRDFRGCLGLDELLLVAEVLCVAPAVMCSIWVLASSAFTGALKGFHMSFGSNFFVLQYSLLVGAVVVGSMIRCRQWRRICRANKDGVVVGFVGRLEKVEEDIRSSATILRVLSKHLEKLDTRFRLTKKALKEPIRETAALAQKNSEATRALAIQEEILEKELREIQKILLGMQEQQQKQLELILALGKLGRFLDTKESSSEGSSATNNPISVKKELELETQSERHLG</sequence>
<reference evidence="3 4" key="1">
    <citation type="submission" date="2020-08" db="EMBL/GenBank/DDBJ databases">
        <title>Plant Genome Project.</title>
        <authorList>
            <person name="Zhang R.-G."/>
        </authorList>
    </citation>
    <scope>NUCLEOTIDE SEQUENCE [LARGE SCALE GENOMIC DNA]</scope>
    <source>
        <tissue evidence="3">Rhizome</tissue>
    </source>
</reference>
<keyword evidence="2" id="KW-1133">Transmembrane helix</keyword>
<evidence type="ECO:0000313" key="3">
    <source>
        <dbReference type="EMBL" id="KAG6522073.1"/>
    </source>
</evidence>
<keyword evidence="2" id="KW-0472">Membrane</keyword>
<name>A0A8J5LNI8_ZINOF</name>
<evidence type="ECO:0000256" key="2">
    <source>
        <dbReference type="SAM" id="Phobius"/>
    </source>
</evidence>
<dbReference type="GO" id="GO:0009941">
    <property type="term" value="C:chloroplast envelope"/>
    <property type="evidence" value="ECO:0007669"/>
    <property type="project" value="TreeGrafter"/>
</dbReference>
<keyword evidence="2" id="KW-0812">Transmembrane</keyword>
<gene>
    <name evidence="3" type="ORF">ZIOFF_019207</name>
</gene>
<dbReference type="AlphaFoldDB" id="A0A8J5LNI8"/>
<evidence type="ECO:0000313" key="4">
    <source>
        <dbReference type="Proteomes" id="UP000734854"/>
    </source>
</evidence>
<proteinExistence type="predicted"/>
<feature type="compositionally biased region" description="Polar residues" evidence="1">
    <location>
        <begin position="275"/>
        <end position="285"/>
    </location>
</feature>
<evidence type="ECO:0000256" key="1">
    <source>
        <dbReference type="SAM" id="MobiDB-lite"/>
    </source>
</evidence>
<dbReference type="EMBL" id="JACMSC010000005">
    <property type="protein sequence ID" value="KAG6522073.1"/>
    <property type="molecule type" value="Genomic_DNA"/>
</dbReference>
<accession>A0A8J5LNI8</accession>
<feature type="transmembrane region" description="Helical" evidence="2">
    <location>
        <begin position="129"/>
        <end position="146"/>
    </location>
</feature>